<dbReference type="Pfam" id="PF00128">
    <property type="entry name" value="Alpha-amylase"/>
    <property type="match status" value="1"/>
</dbReference>
<sequence length="550" mass="62723">MQDWKRSTIYQIYPKSFRSARGGSTGDLAGVIEKLDYLQWLGVDYLWLTPIYVSPQRDNGYDVADYHAIDPRYGSMADFERLVAEAGARGLKIMMDIVVNHTSTDHAWFQAARQSRDNPYRDYYLWRDAPNNWQSKFGGPAWQYDERTGQYYLHLFDVSQADLNWENPAMRRDIHAMMRFWLDKGVAGFRLDVINLISKPPDFPEDDSDGRRFYTDGPRIHDHLQEMHREVFAGRDVLTVGEMSSTSLAHCIRYSHPDERELSMTFNFHHLKVDYPGGEKWVAVPYDFVALKRILSEWQEGMHLGCGWNAIFWCNHDQPRVVSRFGDDGRYRVQSAKLLATVLHGLQGTPYVYQGEEIGMANPGFGHIEQYRDVETLNAWRRLVTAGVPAETAMAAIRQKSRDNARTPMQWDAGAHGGFSSAEPWIGLAPDWCEVNVAAQRSDPDSVLHHYRHLIGLRKAYPVLVEGAYRCLSLDDPRIWAYLRQSSDALLLVVGNFSAETVRYTVPAGTVPDGATELLSANYPSPPPLAAQIPLRPYEAVMWHCRLSAG</sequence>
<dbReference type="PANTHER" id="PTHR10357">
    <property type="entry name" value="ALPHA-AMYLASE FAMILY MEMBER"/>
    <property type="match status" value="1"/>
</dbReference>
<dbReference type="RefSeq" id="WP_263125709.1">
    <property type="nucleotide sequence ID" value="NZ_CP106753.1"/>
</dbReference>
<protein>
    <recommendedName>
        <fullName evidence="1">Alpha,alpha-phosphotrehalase</fullName>
        <ecNumber evidence="1">3.2.1.93</ecNumber>
    </recommendedName>
</protein>
<name>A0ABY6DQE6_9NEIS</name>
<dbReference type="EC" id="3.2.1.93" evidence="1"/>
<proteinExistence type="predicted"/>
<gene>
    <name evidence="3" type="primary">treC</name>
    <name evidence="3" type="ORF">N8I74_04375</name>
</gene>
<keyword evidence="4" id="KW-1185">Reference proteome</keyword>
<dbReference type="EMBL" id="CP106753">
    <property type="protein sequence ID" value="UXY16262.1"/>
    <property type="molecule type" value="Genomic_DNA"/>
</dbReference>
<evidence type="ECO:0000259" key="2">
    <source>
        <dbReference type="SMART" id="SM00642"/>
    </source>
</evidence>
<dbReference type="SUPFAM" id="SSF51011">
    <property type="entry name" value="Glycosyl hydrolase domain"/>
    <property type="match status" value="1"/>
</dbReference>
<evidence type="ECO:0000313" key="3">
    <source>
        <dbReference type="EMBL" id="UXY16262.1"/>
    </source>
</evidence>
<dbReference type="NCBIfam" id="NF008183">
    <property type="entry name" value="PRK10933.1"/>
    <property type="match status" value="1"/>
</dbReference>
<evidence type="ECO:0000256" key="1">
    <source>
        <dbReference type="NCBIfam" id="TIGR02403"/>
    </source>
</evidence>
<feature type="domain" description="Glycosyl hydrolase family 13 catalytic" evidence="2">
    <location>
        <begin position="11"/>
        <end position="406"/>
    </location>
</feature>
<dbReference type="CDD" id="cd11333">
    <property type="entry name" value="AmyAc_SI_OligoGlu_DGase"/>
    <property type="match status" value="1"/>
</dbReference>
<dbReference type="Proteomes" id="UP001061302">
    <property type="component" value="Chromosome"/>
</dbReference>
<dbReference type="InterPro" id="IPR006047">
    <property type="entry name" value="GH13_cat_dom"/>
</dbReference>
<dbReference type="SMART" id="SM00642">
    <property type="entry name" value="Aamy"/>
    <property type="match status" value="1"/>
</dbReference>
<reference evidence="3" key="1">
    <citation type="submission" date="2022-10" db="EMBL/GenBank/DDBJ databases">
        <title>Chitiniphilus purpureus sp. nov., a novel chitin-degrading bacterium isolated from crawfish pond sediment.</title>
        <authorList>
            <person name="Li K."/>
        </authorList>
    </citation>
    <scope>NUCLEOTIDE SEQUENCE</scope>
    <source>
        <strain evidence="3">CD1</strain>
    </source>
</reference>
<dbReference type="SUPFAM" id="SSF51445">
    <property type="entry name" value="(Trans)glycosidases"/>
    <property type="match status" value="1"/>
</dbReference>
<dbReference type="InterPro" id="IPR017853">
    <property type="entry name" value="GH"/>
</dbReference>
<dbReference type="Gene3D" id="3.20.20.80">
    <property type="entry name" value="Glycosidases"/>
    <property type="match status" value="1"/>
</dbReference>
<dbReference type="InterPro" id="IPR012769">
    <property type="entry name" value="Trehalose_TreC"/>
</dbReference>
<keyword evidence="3" id="KW-0378">Hydrolase</keyword>
<dbReference type="InterPro" id="IPR045857">
    <property type="entry name" value="O16G_dom_2"/>
</dbReference>
<evidence type="ECO:0000313" key="4">
    <source>
        <dbReference type="Proteomes" id="UP001061302"/>
    </source>
</evidence>
<dbReference type="NCBIfam" id="TIGR02403">
    <property type="entry name" value="trehalose_treC"/>
    <property type="match status" value="1"/>
</dbReference>
<dbReference type="Gene3D" id="2.60.40.1180">
    <property type="entry name" value="Golgi alpha-mannosidase II"/>
    <property type="match status" value="1"/>
</dbReference>
<keyword evidence="3" id="KW-0326">Glycosidase</keyword>
<dbReference type="PANTHER" id="PTHR10357:SF217">
    <property type="entry name" value="TREHALOSE-6-PHOSPHATE HYDROLASE"/>
    <property type="match status" value="1"/>
</dbReference>
<dbReference type="GO" id="GO:0008788">
    <property type="term" value="F:alpha,alpha-phosphotrehalase activity"/>
    <property type="evidence" value="ECO:0007669"/>
    <property type="project" value="UniProtKB-EC"/>
</dbReference>
<accession>A0ABY6DQE6</accession>
<organism evidence="3 4">
    <name type="scientific">Chitiniphilus purpureus</name>
    <dbReference type="NCBI Taxonomy" id="2981137"/>
    <lineage>
        <taxon>Bacteria</taxon>
        <taxon>Pseudomonadati</taxon>
        <taxon>Pseudomonadota</taxon>
        <taxon>Betaproteobacteria</taxon>
        <taxon>Neisseriales</taxon>
        <taxon>Chitinibacteraceae</taxon>
        <taxon>Chitiniphilus</taxon>
    </lineage>
</organism>
<dbReference type="InterPro" id="IPR013780">
    <property type="entry name" value="Glyco_hydro_b"/>
</dbReference>
<dbReference type="Gene3D" id="3.90.400.10">
    <property type="entry name" value="Oligo-1,6-glucosidase, Domain 2"/>
    <property type="match status" value="1"/>
</dbReference>